<dbReference type="NCBIfam" id="TIGR04545">
    <property type="entry name" value="rSAM_ahbD_hemeb"/>
    <property type="match status" value="1"/>
</dbReference>
<dbReference type="NCBIfam" id="TIGR04085">
    <property type="entry name" value="rSAM_more_4Fe4S"/>
    <property type="match status" value="1"/>
</dbReference>
<dbReference type="InterPro" id="IPR050377">
    <property type="entry name" value="Radical_SAM_PqqE_MftC-like"/>
</dbReference>
<dbReference type="SFLD" id="SFLDG01387">
    <property type="entry name" value="BtrN-like_SPASM_domain_contain"/>
    <property type="match status" value="1"/>
</dbReference>
<dbReference type="PROSITE" id="PS51918">
    <property type="entry name" value="RADICAL_SAM"/>
    <property type="match status" value="1"/>
</dbReference>
<evidence type="ECO:0000313" key="9">
    <source>
        <dbReference type="Proteomes" id="UP000095255"/>
    </source>
</evidence>
<gene>
    <name evidence="8" type="ORF">BHU72_07635</name>
</gene>
<dbReference type="GO" id="GO:0051539">
    <property type="term" value="F:4 iron, 4 sulfur cluster binding"/>
    <property type="evidence" value="ECO:0007669"/>
    <property type="project" value="UniProtKB-KW"/>
</dbReference>
<evidence type="ECO:0000259" key="7">
    <source>
        <dbReference type="PROSITE" id="PS51918"/>
    </source>
</evidence>
<dbReference type="Gene3D" id="3.20.20.70">
    <property type="entry name" value="Aldolase class I"/>
    <property type="match status" value="1"/>
</dbReference>
<keyword evidence="2" id="KW-0004">4Fe-4S</keyword>
<dbReference type="PIRSF" id="PIRSF037420">
    <property type="entry name" value="PQQ_syn_pqqE"/>
    <property type="match status" value="1"/>
</dbReference>
<dbReference type="EMBL" id="MJAT01000036">
    <property type="protein sequence ID" value="OEH84835.1"/>
    <property type="molecule type" value="Genomic_DNA"/>
</dbReference>
<proteinExistence type="predicted"/>
<reference evidence="8 9" key="1">
    <citation type="submission" date="2016-09" db="EMBL/GenBank/DDBJ databases">
        <title>Desulfuribacillus arsenicus sp. nov., an obligately anaerobic, dissimilatory arsenic- and antimonate-reducing bacterium isolated from anoxic sediments.</title>
        <authorList>
            <person name="Abin C.A."/>
            <person name="Hollibaugh J.T."/>
        </authorList>
    </citation>
    <scope>NUCLEOTIDE SEQUENCE [LARGE SCALE GENOMIC DNA]</scope>
    <source>
        <strain evidence="8 9">MLFW-2</strain>
    </source>
</reference>
<dbReference type="SMART" id="SM00729">
    <property type="entry name" value="Elp3"/>
    <property type="match status" value="1"/>
</dbReference>
<evidence type="ECO:0000256" key="2">
    <source>
        <dbReference type="ARBA" id="ARBA00022485"/>
    </source>
</evidence>
<dbReference type="SUPFAM" id="SSF102114">
    <property type="entry name" value="Radical SAM enzymes"/>
    <property type="match status" value="1"/>
</dbReference>
<dbReference type="InterPro" id="IPR034391">
    <property type="entry name" value="AdoMet-like_SPASM_containing"/>
</dbReference>
<evidence type="ECO:0000313" key="8">
    <source>
        <dbReference type="EMBL" id="OEH84835.1"/>
    </source>
</evidence>
<dbReference type="InterPro" id="IPR006638">
    <property type="entry name" value="Elp3/MiaA/NifB-like_rSAM"/>
</dbReference>
<dbReference type="Proteomes" id="UP000095255">
    <property type="component" value="Unassembled WGS sequence"/>
</dbReference>
<dbReference type="GO" id="GO:0003824">
    <property type="term" value="F:catalytic activity"/>
    <property type="evidence" value="ECO:0007669"/>
    <property type="project" value="InterPro"/>
</dbReference>
<protein>
    <submittedName>
        <fullName evidence="8">Heme b synthase</fullName>
    </submittedName>
</protein>
<dbReference type="RefSeq" id="WP_069702934.1">
    <property type="nucleotide sequence ID" value="NZ_MJAT01000036.1"/>
</dbReference>
<dbReference type="OrthoDB" id="9782387at2"/>
<dbReference type="PANTHER" id="PTHR11228">
    <property type="entry name" value="RADICAL SAM DOMAIN PROTEIN"/>
    <property type="match status" value="1"/>
</dbReference>
<dbReference type="STRING" id="1390249.BHU72_07635"/>
<comment type="cofactor">
    <cofactor evidence="1">
        <name>[4Fe-4S] cluster</name>
        <dbReference type="ChEBI" id="CHEBI:49883"/>
    </cofactor>
</comment>
<name>A0A1E5L404_9FIRM</name>
<dbReference type="InterPro" id="IPR023885">
    <property type="entry name" value="4Fe4S-binding_SPASM_dom"/>
</dbReference>
<dbReference type="Pfam" id="PF13186">
    <property type="entry name" value="SPASM"/>
    <property type="match status" value="1"/>
</dbReference>
<dbReference type="InterPro" id="IPR058240">
    <property type="entry name" value="rSAM_sf"/>
</dbReference>
<evidence type="ECO:0000256" key="3">
    <source>
        <dbReference type="ARBA" id="ARBA00022691"/>
    </source>
</evidence>
<accession>A0A1E5L404</accession>
<comment type="caution">
    <text evidence="8">The sequence shown here is derived from an EMBL/GenBank/DDBJ whole genome shotgun (WGS) entry which is preliminary data.</text>
</comment>
<dbReference type="SFLD" id="SFLDG01067">
    <property type="entry name" value="SPASM/twitch_domain_containing"/>
    <property type="match status" value="1"/>
</dbReference>
<keyword evidence="4" id="KW-0479">Metal-binding</keyword>
<dbReference type="GO" id="GO:0046872">
    <property type="term" value="F:metal ion binding"/>
    <property type="evidence" value="ECO:0007669"/>
    <property type="project" value="UniProtKB-KW"/>
</dbReference>
<dbReference type="SFLD" id="SFLDS00029">
    <property type="entry name" value="Radical_SAM"/>
    <property type="match status" value="1"/>
</dbReference>
<dbReference type="CDD" id="cd01335">
    <property type="entry name" value="Radical_SAM"/>
    <property type="match status" value="1"/>
</dbReference>
<sequence length="355" mass="39910">MKNMGHKLRLIFWELTEGCNLKCIHCRATAQPERSVDELSTKECFRIIDELVEFSNPIVVLTGGEPLYRPDFFEIAQYGTNKGLRIVMASNGTMITKEIAQKIKDVGIQRVSISFDGATAKTHDEFRGIPGSFDEALRGARNLREIGVEIQFNTTITKHNVAEMEDIMDLTIREGAVALHTFMLVPVGCGVEISESSMLPADEYERVLEWFYDKSKEVPIEIKATCAPHYFRIMRQKAKQEGVQITPKTHGMSAMTKGCLAGTGVCFLSHKGRVQPCGYLPVQAGNATEQTMKQIWEESDVFLQLRDNNNLKGKCGICEYKNVCEGCRARAFSETGDYLDEEPFCNYVPRKHATV</sequence>
<dbReference type="SFLD" id="SFLDG01386">
    <property type="entry name" value="main_SPASM_domain-containing"/>
    <property type="match status" value="1"/>
</dbReference>
<feature type="domain" description="Radical SAM core" evidence="7">
    <location>
        <begin position="5"/>
        <end position="217"/>
    </location>
</feature>
<keyword evidence="3" id="KW-0949">S-adenosyl-L-methionine</keyword>
<dbReference type="InterPro" id="IPR007197">
    <property type="entry name" value="rSAM"/>
</dbReference>
<dbReference type="InterPro" id="IPR013785">
    <property type="entry name" value="Aldolase_TIM"/>
</dbReference>
<organism evidence="8 9">
    <name type="scientific">Desulfuribacillus stibiiarsenatis</name>
    <dbReference type="NCBI Taxonomy" id="1390249"/>
    <lineage>
        <taxon>Bacteria</taxon>
        <taxon>Bacillati</taxon>
        <taxon>Bacillota</taxon>
        <taxon>Desulfuribacillia</taxon>
        <taxon>Desulfuribacillales</taxon>
        <taxon>Desulfuribacillaceae</taxon>
        <taxon>Desulfuribacillus</taxon>
    </lineage>
</organism>
<keyword evidence="9" id="KW-1185">Reference proteome</keyword>
<evidence type="ECO:0000256" key="4">
    <source>
        <dbReference type="ARBA" id="ARBA00022723"/>
    </source>
</evidence>
<dbReference type="Pfam" id="PF04055">
    <property type="entry name" value="Radical_SAM"/>
    <property type="match status" value="1"/>
</dbReference>
<evidence type="ECO:0000256" key="1">
    <source>
        <dbReference type="ARBA" id="ARBA00001966"/>
    </source>
</evidence>
<evidence type="ECO:0000256" key="5">
    <source>
        <dbReference type="ARBA" id="ARBA00023004"/>
    </source>
</evidence>
<keyword evidence="6" id="KW-0411">Iron-sulfur</keyword>
<evidence type="ECO:0000256" key="6">
    <source>
        <dbReference type="ARBA" id="ARBA00023014"/>
    </source>
</evidence>
<dbReference type="InterPro" id="IPR030896">
    <property type="entry name" value="rSAM_AhbD_hemeb"/>
</dbReference>
<keyword evidence="5" id="KW-0408">Iron</keyword>
<dbReference type="PANTHER" id="PTHR11228:SF34">
    <property type="entry name" value="TUNGSTEN-CONTAINING ALDEHYDE FERREDOXIN OXIDOREDUCTASE COFACTOR MODIFYING PROTEIN"/>
    <property type="match status" value="1"/>
</dbReference>
<dbReference type="CDD" id="cd21123">
    <property type="entry name" value="SPASM_MftC-like"/>
    <property type="match status" value="1"/>
</dbReference>
<dbReference type="AlphaFoldDB" id="A0A1E5L404"/>
<dbReference type="InterPro" id="IPR017200">
    <property type="entry name" value="PqqE-like"/>
</dbReference>